<dbReference type="Proteomes" id="UP000319865">
    <property type="component" value="Unassembled WGS sequence"/>
</dbReference>
<sequence length="382" mass="40674">MTGASASAVTLSLYVGPAVPLPAPRSIVEALTEVTVTAGSGEDDGFELKLNLTDDSTFLQTVFLLSGGAVPPLIRVVVAVTIRGSVEVLMDGLVTQTQVAPDTGPGPTQLIVKGRDISQAMDHVDLSGLFPYPAMPIEARVALILAKYMLLGVVPLIVPTPTVDIDNPLQRIDQHWGTDLLYLRDLAEMVGYTFYVEPGPAVGASIAYWGPVLRIGPVQKALTVDMDAETNVETVSCRFDHDSAAMPIVSVENPLTRLPAIPVPVGLVNPLDPPLGLIPPIPKKFEIVADTAFKGFPRALMQAWADQAASKRAVTAEGTLDALRYGSALKPRRLVGLRGVGAAFDGLYYTQKVTSTLKEGEFRQSFTLVRNGLVSTVGRIPV</sequence>
<dbReference type="AlphaFoldDB" id="A0A543PFQ0"/>
<dbReference type="RefSeq" id="WP_211355085.1">
    <property type="nucleotide sequence ID" value="NZ_VFQE01000001.1"/>
</dbReference>
<name>A0A543PFQ0_9ACTN</name>
<accession>A0A543PFQ0</accession>
<reference evidence="1 2" key="1">
    <citation type="submission" date="2019-06" db="EMBL/GenBank/DDBJ databases">
        <title>Sequencing the genomes of 1000 actinobacteria strains.</title>
        <authorList>
            <person name="Klenk H.-P."/>
        </authorList>
    </citation>
    <scope>NUCLEOTIDE SEQUENCE [LARGE SCALE GENOMIC DNA]</scope>
    <source>
        <strain evidence="1 2">DSM 46837</strain>
    </source>
</reference>
<evidence type="ECO:0000313" key="1">
    <source>
        <dbReference type="EMBL" id="TQN42899.1"/>
    </source>
</evidence>
<organism evidence="1 2">
    <name type="scientific">Blastococcus colisei</name>
    <dbReference type="NCBI Taxonomy" id="1564162"/>
    <lineage>
        <taxon>Bacteria</taxon>
        <taxon>Bacillati</taxon>
        <taxon>Actinomycetota</taxon>
        <taxon>Actinomycetes</taxon>
        <taxon>Geodermatophilales</taxon>
        <taxon>Geodermatophilaceae</taxon>
        <taxon>Blastococcus</taxon>
    </lineage>
</organism>
<comment type="caution">
    <text evidence="1">The sequence shown here is derived from an EMBL/GenBank/DDBJ whole genome shotgun (WGS) entry which is preliminary data.</text>
</comment>
<protein>
    <recommendedName>
        <fullName evidence="3">Phage protein D</fullName>
    </recommendedName>
</protein>
<proteinExistence type="predicted"/>
<dbReference type="EMBL" id="VFQE01000001">
    <property type="protein sequence ID" value="TQN42899.1"/>
    <property type="molecule type" value="Genomic_DNA"/>
</dbReference>
<evidence type="ECO:0000313" key="2">
    <source>
        <dbReference type="Proteomes" id="UP000319865"/>
    </source>
</evidence>
<keyword evidence="2" id="KW-1185">Reference proteome</keyword>
<dbReference type="SUPFAM" id="SSF69279">
    <property type="entry name" value="Phage tail proteins"/>
    <property type="match status" value="1"/>
</dbReference>
<evidence type="ECO:0008006" key="3">
    <source>
        <dbReference type="Google" id="ProtNLM"/>
    </source>
</evidence>
<gene>
    <name evidence="1" type="ORF">FHU33_2310</name>
</gene>